<dbReference type="EMBL" id="UINC01200745">
    <property type="protein sequence ID" value="SVE19769.1"/>
    <property type="molecule type" value="Genomic_DNA"/>
</dbReference>
<organism evidence="1">
    <name type="scientific">marine metagenome</name>
    <dbReference type="NCBI Taxonomy" id="408172"/>
    <lineage>
        <taxon>unclassified sequences</taxon>
        <taxon>metagenomes</taxon>
        <taxon>ecological metagenomes</taxon>
    </lineage>
</organism>
<feature type="non-terminal residue" evidence="1">
    <location>
        <position position="1"/>
    </location>
</feature>
<gene>
    <name evidence="1" type="ORF">METZ01_LOCUS472623</name>
</gene>
<proteinExistence type="predicted"/>
<feature type="non-terminal residue" evidence="1">
    <location>
        <position position="245"/>
    </location>
</feature>
<reference evidence="1" key="1">
    <citation type="submission" date="2018-05" db="EMBL/GenBank/DDBJ databases">
        <authorList>
            <person name="Lanie J.A."/>
            <person name="Ng W.-L."/>
            <person name="Kazmierczak K.M."/>
            <person name="Andrzejewski T.M."/>
            <person name="Davidsen T.M."/>
            <person name="Wayne K.J."/>
            <person name="Tettelin H."/>
            <person name="Glass J.I."/>
            <person name="Rusch D."/>
            <person name="Podicherti R."/>
            <person name="Tsui H.-C.T."/>
            <person name="Winkler M.E."/>
        </authorList>
    </citation>
    <scope>NUCLEOTIDE SEQUENCE</scope>
</reference>
<dbReference type="AlphaFoldDB" id="A0A383BIR5"/>
<evidence type="ECO:0000313" key="1">
    <source>
        <dbReference type="EMBL" id="SVE19769.1"/>
    </source>
</evidence>
<sequence length="245" mass="27684">YIGGTNLWRSTDGFSTPNNTMIIGGYLIGSKEGDGNWGVYKNHHPDQHDLLFLPSNDSIILSATDGGVFKSFNTFRDTVEWTSLNNGYYTSQLYAVTISRNANSDLLHGGFQDNGNFITFSGNPTAHWNMPFNGDGAFAGIADNEEDFYLTIQRGKMYKMKLDTNAERISFNRMDPISADSTRYMFINPMVMDENSDIIYWAEGNRLWRNNDITNIPCNNSHNKSDLGWHIFSDSLPNPNMRISV</sequence>
<protein>
    <submittedName>
        <fullName evidence="1">Uncharacterized protein</fullName>
    </submittedName>
</protein>
<accession>A0A383BIR5</accession>
<name>A0A383BIR5_9ZZZZ</name>